<feature type="domain" description="Integrase catalytic" evidence="8">
    <location>
        <begin position="1661"/>
        <end position="1805"/>
    </location>
</feature>
<dbReference type="InterPro" id="IPR012337">
    <property type="entry name" value="RNaseH-like_sf"/>
</dbReference>
<comment type="caution">
    <text evidence="9">The sequence shown here is derived from an EMBL/GenBank/DDBJ whole genome shotgun (WGS) entry which is preliminary data.</text>
</comment>
<dbReference type="PANTHER" id="PTHR37984">
    <property type="entry name" value="PROTEIN CBG26694"/>
    <property type="match status" value="1"/>
</dbReference>
<keyword evidence="1" id="KW-0808">Transferase</keyword>
<organism evidence="9 10">
    <name type="scientific">Camellia sinensis</name>
    <name type="common">Tea plant</name>
    <name type="synonym">Thea sinensis</name>
    <dbReference type="NCBI Taxonomy" id="4442"/>
    <lineage>
        <taxon>Eukaryota</taxon>
        <taxon>Viridiplantae</taxon>
        <taxon>Streptophyta</taxon>
        <taxon>Embryophyta</taxon>
        <taxon>Tracheophyta</taxon>
        <taxon>Spermatophyta</taxon>
        <taxon>Magnoliopsida</taxon>
        <taxon>eudicotyledons</taxon>
        <taxon>Gunneridae</taxon>
        <taxon>Pentapetalae</taxon>
        <taxon>asterids</taxon>
        <taxon>Ericales</taxon>
        <taxon>Theaceae</taxon>
        <taxon>Camellia</taxon>
    </lineage>
</organism>
<evidence type="ECO:0000256" key="5">
    <source>
        <dbReference type="ARBA" id="ARBA00022801"/>
    </source>
</evidence>
<dbReference type="PANTHER" id="PTHR37984:SF5">
    <property type="entry name" value="PROTEIN NYNRIN-LIKE"/>
    <property type="match status" value="1"/>
</dbReference>
<reference evidence="9 10" key="2">
    <citation type="submission" date="2020-07" db="EMBL/GenBank/DDBJ databases">
        <title>Genome assembly of wild tea tree DASZ reveals pedigree and selection history of tea varieties.</title>
        <authorList>
            <person name="Zhang W."/>
        </authorList>
    </citation>
    <scope>NUCLEOTIDE SEQUENCE [LARGE SCALE GENOMIC DNA]</scope>
    <source>
        <strain evidence="10">cv. G240</strain>
        <tissue evidence="9">Leaf</tissue>
    </source>
</reference>
<feature type="compositionally biased region" description="Polar residues" evidence="7">
    <location>
        <begin position="737"/>
        <end position="746"/>
    </location>
</feature>
<evidence type="ECO:0000256" key="1">
    <source>
        <dbReference type="ARBA" id="ARBA00022679"/>
    </source>
</evidence>
<dbReference type="InterPro" id="IPR050951">
    <property type="entry name" value="Retrovirus_Pol_polyprotein"/>
</dbReference>
<dbReference type="InterPro" id="IPR041373">
    <property type="entry name" value="RT_RNaseH"/>
</dbReference>
<evidence type="ECO:0000256" key="7">
    <source>
        <dbReference type="SAM" id="MobiDB-lite"/>
    </source>
</evidence>
<dbReference type="PROSITE" id="PS50994">
    <property type="entry name" value="INTEGRASE"/>
    <property type="match status" value="1"/>
</dbReference>
<feature type="region of interest" description="Disordered" evidence="7">
    <location>
        <begin position="72"/>
        <end position="92"/>
    </location>
</feature>
<dbReference type="Proteomes" id="UP000593564">
    <property type="component" value="Unassembled WGS sequence"/>
</dbReference>
<keyword evidence="5" id="KW-0378">Hydrolase</keyword>
<dbReference type="InterPro" id="IPR036397">
    <property type="entry name" value="RNaseH_sf"/>
</dbReference>
<evidence type="ECO:0000313" key="9">
    <source>
        <dbReference type="EMBL" id="KAF5934427.1"/>
    </source>
</evidence>
<name>A0A7J7G1S6_CAMSI</name>
<dbReference type="Pfam" id="PF00078">
    <property type="entry name" value="RVT_1"/>
    <property type="match status" value="1"/>
</dbReference>
<dbReference type="GO" id="GO:0004519">
    <property type="term" value="F:endonuclease activity"/>
    <property type="evidence" value="ECO:0007669"/>
    <property type="project" value="UniProtKB-KW"/>
</dbReference>
<dbReference type="Gene3D" id="1.10.340.70">
    <property type="match status" value="1"/>
</dbReference>
<accession>A0A7J7G1S6</accession>
<evidence type="ECO:0000256" key="6">
    <source>
        <dbReference type="ARBA" id="ARBA00022918"/>
    </source>
</evidence>
<evidence type="ECO:0000256" key="3">
    <source>
        <dbReference type="ARBA" id="ARBA00022722"/>
    </source>
</evidence>
<keyword evidence="3" id="KW-0540">Nuclease</keyword>
<keyword evidence="10" id="KW-1185">Reference proteome</keyword>
<dbReference type="InterPro" id="IPR043128">
    <property type="entry name" value="Rev_trsase/Diguanyl_cyclase"/>
</dbReference>
<feature type="region of interest" description="Disordered" evidence="7">
    <location>
        <begin position="728"/>
        <end position="753"/>
    </location>
</feature>
<keyword evidence="4" id="KW-0255">Endonuclease</keyword>
<evidence type="ECO:0000256" key="2">
    <source>
        <dbReference type="ARBA" id="ARBA00022695"/>
    </source>
</evidence>
<dbReference type="CDD" id="cd09274">
    <property type="entry name" value="RNase_HI_RT_Ty3"/>
    <property type="match status" value="1"/>
</dbReference>
<dbReference type="Pfam" id="PF17917">
    <property type="entry name" value="RT_RNaseH"/>
    <property type="match status" value="1"/>
</dbReference>
<dbReference type="InterPro" id="IPR001584">
    <property type="entry name" value="Integrase_cat-core"/>
</dbReference>
<dbReference type="Gene3D" id="3.30.70.270">
    <property type="match status" value="2"/>
</dbReference>
<dbReference type="GO" id="GO:0015074">
    <property type="term" value="P:DNA integration"/>
    <property type="evidence" value="ECO:0007669"/>
    <property type="project" value="InterPro"/>
</dbReference>
<dbReference type="Pfam" id="PF17921">
    <property type="entry name" value="Integrase_H2C2"/>
    <property type="match status" value="1"/>
</dbReference>
<evidence type="ECO:0000313" key="10">
    <source>
        <dbReference type="Proteomes" id="UP000593564"/>
    </source>
</evidence>
<proteinExistence type="predicted"/>
<evidence type="ECO:0000259" key="8">
    <source>
        <dbReference type="PROSITE" id="PS50994"/>
    </source>
</evidence>
<dbReference type="GO" id="GO:0016787">
    <property type="term" value="F:hydrolase activity"/>
    <property type="evidence" value="ECO:0007669"/>
    <property type="project" value="UniProtKB-KW"/>
</dbReference>
<protein>
    <recommendedName>
        <fullName evidence="8">Integrase catalytic domain-containing protein</fullName>
    </recommendedName>
</protein>
<dbReference type="InterPro" id="IPR000477">
    <property type="entry name" value="RT_dom"/>
</dbReference>
<dbReference type="Gene3D" id="3.30.420.10">
    <property type="entry name" value="Ribonuclease H-like superfamily/Ribonuclease H"/>
    <property type="match status" value="1"/>
</dbReference>
<dbReference type="SUPFAM" id="SSF56672">
    <property type="entry name" value="DNA/RNA polymerases"/>
    <property type="match status" value="1"/>
</dbReference>
<gene>
    <name evidence="9" type="ORF">HYC85_030598</name>
</gene>
<dbReference type="GO" id="GO:0003676">
    <property type="term" value="F:nucleic acid binding"/>
    <property type="evidence" value="ECO:0007669"/>
    <property type="project" value="InterPro"/>
</dbReference>
<keyword evidence="6" id="KW-0695">RNA-directed DNA polymerase</keyword>
<reference evidence="10" key="1">
    <citation type="journal article" date="2020" name="Nat. Commun.">
        <title>Genome assembly of wild tea tree DASZ reveals pedigree and selection history of tea varieties.</title>
        <authorList>
            <person name="Zhang W."/>
            <person name="Zhang Y."/>
            <person name="Qiu H."/>
            <person name="Guo Y."/>
            <person name="Wan H."/>
            <person name="Zhang X."/>
            <person name="Scossa F."/>
            <person name="Alseekh S."/>
            <person name="Zhang Q."/>
            <person name="Wang P."/>
            <person name="Xu L."/>
            <person name="Schmidt M.H."/>
            <person name="Jia X."/>
            <person name="Li D."/>
            <person name="Zhu A."/>
            <person name="Guo F."/>
            <person name="Chen W."/>
            <person name="Ni D."/>
            <person name="Usadel B."/>
            <person name="Fernie A.R."/>
            <person name="Wen W."/>
        </authorList>
    </citation>
    <scope>NUCLEOTIDE SEQUENCE [LARGE SCALE GENOMIC DNA]</scope>
    <source>
        <strain evidence="10">cv. G240</strain>
    </source>
</reference>
<dbReference type="InterPro" id="IPR043502">
    <property type="entry name" value="DNA/RNA_pol_sf"/>
</dbReference>
<dbReference type="FunFam" id="3.30.70.270:FF:000020">
    <property type="entry name" value="Transposon Tf2-6 polyprotein-like Protein"/>
    <property type="match status" value="1"/>
</dbReference>
<dbReference type="SUPFAM" id="SSF53098">
    <property type="entry name" value="Ribonuclease H-like"/>
    <property type="match status" value="1"/>
</dbReference>
<evidence type="ECO:0000256" key="4">
    <source>
        <dbReference type="ARBA" id="ARBA00022759"/>
    </source>
</evidence>
<dbReference type="InterPro" id="IPR041588">
    <property type="entry name" value="Integrase_H2C2"/>
</dbReference>
<dbReference type="EMBL" id="JACBKZ010000014">
    <property type="protein sequence ID" value="KAF5934427.1"/>
    <property type="molecule type" value="Genomic_DNA"/>
</dbReference>
<dbReference type="GO" id="GO:0003964">
    <property type="term" value="F:RNA-directed DNA polymerase activity"/>
    <property type="evidence" value="ECO:0007669"/>
    <property type="project" value="UniProtKB-KW"/>
</dbReference>
<keyword evidence="2" id="KW-0548">Nucleotidyltransferase</keyword>
<sequence length="1805" mass="203266">MLERDLVSYARAGVERPIERDFHLSSIFDCFAERSSGEMDNARTANESESSSFEARMARLERMMELITERLDQQQNQQPPPPPPVQPEHNVNVNDGDIIALTHKFSKMKPPSFQGGLEPLKAEAWALETEKLFEVFTCSEVHKVLLATFTLQEEARRWWMLIRNDNTVMTWAQFKGAFFEKYFPQCGKVGHMVKDCPSAPQANRKAASSVAALTVAPKPNPKATEKEPMRKGCKGYLCSVLTVSTDDNANVNSIPIVREFPDVFPDNLPGDLTNREIEFIVDVIPRMQPVSKAPYRMASTELKELKVQLQELVDKRGFRVSAASLASGLPDSFMLCLGLRTRLCFLFPKGGRGLVDHLSVAVGYVSWHFCIVRIMHGFLISFCFGLEYSNRDNLRVRTVVSPISNETGDSFLPGRSGTSTVSGDSAGETPCLLSAIPERFAGGLSCQDMTIRLTGCGLCQYGNTNPGQRFSSRAISVPLPEAGQPEQQNMAGMEEMMRQLQESMKLMQQDAAQQMEFAKQQATIMAQQAELITRLQQQNGAYASHQAPPPPGVPAPGETLNVQEGTDIPIGPALPPILPQLSKAPINPPDSPFEFEVDHTALKLSKLEKLFKKSQGVKSIPDIEDGYTDAAVTLPDRFKMPHIDRFDGSGDPMEPKESFSEFVARWRAKASMMTIRPMDKDQIRMVVRNLQPKLMQKMIVLPFPTFSDLHEMGVQIEDAMNQGLIDQEKEQPRRAFTRSSNATTSGDAAARSSEVGMVATTTPRTATPFVGASTSNPRTSNYLPRGKRVFNPLYMSLSKALGVLLRKEHLKPLEQRPLPDHLPPKHDPTKYCAFHQQTGHDTDSCVRLHHEIQNLIDNGVIPAPEVGPPAGGTQFTPDVAPFILSQSGLSYCIESVLFCLSHVISGRERFVTFLKDFKNCFARSCQDLCGIALEIMQPRITLSLKIQSICFRTLNPFRTFNGQPPCEACVARFKAALEQEVRKSDQEDQISSEKACEARTKAPLELGAKMSDMLEESKMDPSVNQCNGHSSGYGWLQNPKTIWHGLVTLLPFDRLAGLKTQKGDPGKSNFILKSSRKTLQIDCAHVMVLIIFAFSVSEILVVFVTLRTDYNALWGHSDKGQLSVAIQCAVVPFKQGATFRCHSIRCERALYLPERASYSPEDGTTEVSRKGLKALNILQAARGFKVSAASLAFGLPDSFMLCLNLRTRLCFLFPKGGRGLVDHLSVAVGYDSWSQAIFARLESVFIDDILIYSKSIEEHENHLRLALQILREQKLYAKLSKCEFWLDHVMFLGHVLSKDEISVDPQKIEVIVNWPRPTNVTEVRSFLGLAGYYRRFVKDFSKIALPLTQLTQKGISFDWTDQRESAFQELKTRLVTVPILTLLSGTDGFTVFSDASHKGLGCVLMQNGRVSAYASRQLRPHEKNYPTHDLELAAVVFALKIWRHYLYGATCEVYIDHKSLKYFFTQKELNMRQRRWLELIKDYDLQILYHPRKANTVADTLSRKSIGNLAYLLTGQKELLCDLEKSEIEIVLQEQGGTIAGISAQPALIEEIKEKQQLDDFLKKIIEERETRPRPGFKFESNVLKFQERLCVPNDTELKRRVLQEGHNSKFSIHPGNTKMYQDLKLNFWWPGMKKEIVDFVSKCLHCQQVKAEHQRLAGLLQPLPIPEWKWEHITMDFIVGLPRSSKGMDSIWVIVDRLTKSAHFLPVKTIYNADKLVILYIDEIVRLHRVPVSIVSDRDSKFTSRFWQSLQIALVTELRLSSAYHPQTDGQSEKTIQTLEDLLRMCVLDFQGNWESHLPLAEFA</sequence>